<reference evidence="2" key="2">
    <citation type="submission" date="2021-04" db="EMBL/GenBank/DDBJ databases">
        <authorList>
            <person name="Gilroy R."/>
        </authorList>
    </citation>
    <scope>NUCLEOTIDE SEQUENCE</scope>
    <source>
        <strain evidence="2">ChiSjej3B21-8574</strain>
    </source>
</reference>
<protein>
    <submittedName>
        <fullName evidence="2">Glycerophosphodiester phosphodiesterase</fullName>
    </submittedName>
</protein>
<dbReference type="PROSITE" id="PS50007">
    <property type="entry name" value="PIPLC_X_DOMAIN"/>
    <property type="match status" value="1"/>
</dbReference>
<dbReference type="Proteomes" id="UP000823904">
    <property type="component" value="Unassembled WGS sequence"/>
</dbReference>
<dbReference type="Gene3D" id="3.20.20.190">
    <property type="entry name" value="Phosphatidylinositol (PI) phosphodiesterase"/>
    <property type="match status" value="2"/>
</dbReference>
<gene>
    <name evidence="2" type="ORF">H9754_03695</name>
</gene>
<dbReference type="InterPro" id="IPR030395">
    <property type="entry name" value="GP_PDE_dom"/>
</dbReference>
<proteinExistence type="predicted"/>
<dbReference type="EMBL" id="DWWD01000019">
    <property type="protein sequence ID" value="HJC49675.1"/>
    <property type="molecule type" value="Genomic_DNA"/>
</dbReference>
<evidence type="ECO:0000313" key="3">
    <source>
        <dbReference type="Proteomes" id="UP000823904"/>
    </source>
</evidence>
<dbReference type="AlphaFoldDB" id="A0A9D2PF64"/>
<dbReference type="Pfam" id="PF03009">
    <property type="entry name" value="GDPD"/>
    <property type="match status" value="1"/>
</dbReference>
<dbReference type="InterPro" id="IPR017946">
    <property type="entry name" value="PLC-like_Pdiesterase_TIM-brl"/>
</dbReference>
<evidence type="ECO:0000259" key="1">
    <source>
        <dbReference type="Pfam" id="PF03009"/>
    </source>
</evidence>
<feature type="domain" description="GP-PDE" evidence="1">
    <location>
        <begin position="15"/>
        <end position="60"/>
    </location>
</feature>
<evidence type="ECO:0000313" key="2">
    <source>
        <dbReference type="EMBL" id="HJC49675.1"/>
    </source>
</evidence>
<name>A0A9D2PF64_9FIRM</name>
<dbReference type="GO" id="GO:0008081">
    <property type="term" value="F:phosphoric diester hydrolase activity"/>
    <property type="evidence" value="ECO:0007669"/>
    <property type="project" value="InterPro"/>
</dbReference>
<dbReference type="GO" id="GO:0006629">
    <property type="term" value="P:lipid metabolic process"/>
    <property type="evidence" value="ECO:0007669"/>
    <property type="project" value="InterPro"/>
</dbReference>
<dbReference type="SUPFAM" id="SSF51695">
    <property type="entry name" value="PLC-like phosphodiesterases"/>
    <property type="match status" value="1"/>
</dbReference>
<accession>A0A9D2PF64</accession>
<dbReference type="CDD" id="cd08556">
    <property type="entry name" value="GDPD"/>
    <property type="match status" value="1"/>
</dbReference>
<comment type="caution">
    <text evidence="2">The sequence shown here is derived from an EMBL/GenBank/DDBJ whole genome shotgun (WGS) entry which is preliminary data.</text>
</comment>
<reference evidence="2" key="1">
    <citation type="journal article" date="2021" name="PeerJ">
        <title>Extensive microbial diversity within the chicken gut microbiome revealed by metagenomics and culture.</title>
        <authorList>
            <person name="Gilroy R."/>
            <person name="Ravi A."/>
            <person name="Getino M."/>
            <person name="Pursley I."/>
            <person name="Horton D.L."/>
            <person name="Alikhan N.F."/>
            <person name="Baker D."/>
            <person name="Gharbi K."/>
            <person name="Hall N."/>
            <person name="Watson M."/>
            <person name="Adriaenssens E.M."/>
            <person name="Foster-Nyarko E."/>
            <person name="Jarju S."/>
            <person name="Secka A."/>
            <person name="Antonio M."/>
            <person name="Oren A."/>
            <person name="Chaudhuri R.R."/>
            <person name="La Ragione R."/>
            <person name="Hildebrand F."/>
            <person name="Pallen M.J."/>
        </authorList>
    </citation>
    <scope>NUCLEOTIDE SEQUENCE</scope>
    <source>
        <strain evidence="2">ChiSjej3B21-8574</strain>
    </source>
</reference>
<sequence>MKENRTLITAHSGADSTPENSIEFVKYALTIDADVLEIDVRMGEKNNLVISHDQAGNDAVMLQEVFETIKPVSSVRINCDLKEYGLEEAVFCLARTCGLQEERLIYSGSVKPVKKEQPCSWREAEIYWNVEECLPGVYECSEGEEKERITEQMTEELVEACESFGISVVNINEKFLNAAFVEQMNQNGIGISAWTVNEENRIMGLLDLGVCNITSRKPRLALALREKKEKEIL</sequence>
<dbReference type="PANTHER" id="PTHR46211:SF14">
    <property type="entry name" value="GLYCEROPHOSPHODIESTER PHOSPHODIESTERASE"/>
    <property type="match status" value="1"/>
</dbReference>
<dbReference type="PANTHER" id="PTHR46211">
    <property type="entry name" value="GLYCEROPHOSPHORYL DIESTER PHOSPHODIESTERASE"/>
    <property type="match status" value="1"/>
</dbReference>
<organism evidence="2 3">
    <name type="scientific">Candidatus Anaerostipes avistercoris</name>
    <dbReference type="NCBI Taxonomy" id="2838462"/>
    <lineage>
        <taxon>Bacteria</taxon>
        <taxon>Bacillati</taxon>
        <taxon>Bacillota</taxon>
        <taxon>Clostridia</taxon>
        <taxon>Lachnospirales</taxon>
        <taxon>Lachnospiraceae</taxon>
        <taxon>Anaerostipes</taxon>
    </lineage>
</organism>